<dbReference type="RefSeq" id="WP_208197158.1">
    <property type="nucleotide sequence ID" value="NZ_CP076023.1"/>
</dbReference>
<proteinExistence type="inferred from homology"/>
<dbReference type="InterPro" id="IPR013815">
    <property type="entry name" value="ATP_grasp_subdomain_1"/>
</dbReference>
<dbReference type="InterPro" id="IPR011095">
    <property type="entry name" value="Dala_Dala_lig_C"/>
</dbReference>
<dbReference type="PANTHER" id="PTHR23132:SF25">
    <property type="entry name" value="D-ALANINE--D-ALANINE LIGASE A"/>
    <property type="match status" value="1"/>
</dbReference>
<evidence type="ECO:0000256" key="11">
    <source>
        <dbReference type="HAMAP-Rule" id="MF_00047"/>
    </source>
</evidence>
<comment type="catalytic activity">
    <reaction evidence="11">
        <text>2 D-alanine + ATP = D-alanyl-D-alanine + ADP + phosphate + H(+)</text>
        <dbReference type="Rhea" id="RHEA:11224"/>
        <dbReference type="ChEBI" id="CHEBI:15378"/>
        <dbReference type="ChEBI" id="CHEBI:30616"/>
        <dbReference type="ChEBI" id="CHEBI:43474"/>
        <dbReference type="ChEBI" id="CHEBI:57416"/>
        <dbReference type="ChEBI" id="CHEBI:57822"/>
        <dbReference type="ChEBI" id="CHEBI:456216"/>
        <dbReference type="EC" id="6.3.2.4"/>
    </reaction>
</comment>
<dbReference type="EMBL" id="CP076023">
    <property type="protein sequence ID" value="QWC16594.1"/>
    <property type="molecule type" value="Genomic_DNA"/>
</dbReference>
<gene>
    <name evidence="11" type="primary">ddl</name>
    <name evidence="14" type="ORF">KKR89_02705</name>
</gene>
<evidence type="ECO:0000256" key="8">
    <source>
        <dbReference type="ARBA" id="ARBA00022984"/>
    </source>
</evidence>
<evidence type="ECO:0000256" key="4">
    <source>
        <dbReference type="ARBA" id="ARBA00022741"/>
    </source>
</evidence>
<comment type="function">
    <text evidence="11">Cell wall formation.</text>
</comment>
<dbReference type="InterPro" id="IPR016185">
    <property type="entry name" value="PreATP-grasp_dom_sf"/>
</dbReference>
<evidence type="ECO:0000256" key="7">
    <source>
        <dbReference type="ARBA" id="ARBA00022960"/>
    </source>
</evidence>
<name>A0ABX8GMX9_9CELL</name>
<dbReference type="Proteomes" id="UP000679335">
    <property type="component" value="Chromosome"/>
</dbReference>
<evidence type="ECO:0000256" key="5">
    <source>
        <dbReference type="ARBA" id="ARBA00022840"/>
    </source>
</evidence>
<evidence type="ECO:0000259" key="13">
    <source>
        <dbReference type="PROSITE" id="PS50975"/>
    </source>
</evidence>
<evidence type="ECO:0000256" key="12">
    <source>
        <dbReference type="PROSITE-ProRule" id="PRU00409"/>
    </source>
</evidence>
<evidence type="ECO:0000313" key="15">
    <source>
        <dbReference type="Proteomes" id="UP000679335"/>
    </source>
</evidence>
<evidence type="ECO:0000256" key="6">
    <source>
        <dbReference type="ARBA" id="ARBA00022842"/>
    </source>
</evidence>
<dbReference type="EC" id="6.3.2.4" evidence="11"/>
<keyword evidence="10 11" id="KW-0961">Cell wall biogenesis/degradation</keyword>
<feature type="domain" description="ATP-grasp" evidence="13">
    <location>
        <begin position="128"/>
        <end position="323"/>
    </location>
</feature>
<keyword evidence="15" id="KW-1185">Reference proteome</keyword>
<evidence type="ECO:0000313" key="14">
    <source>
        <dbReference type="EMBL" id="QWC16594.1"/>
    </source>
</evidence>
<keyword evidence="4 12" id="KW-0547">Nucleotide-binding</keyword>
<dbReference type="SUPFAM" id="SSF52440">
    <property type="entry name" value="PreATP-grasp domain"/>
    <property type="match status" value="1"/>
</dbReference>
<organism evidence="14 15">
    <name type="scientific">Cellulomonas dongxiuzhuiae</name>
    <dbReference type="NCBI Taxonomy" id="2819979"/>
    <lineage>
        <taxon>Bacteria</taxon>
        <taxon>Bacillati</taxon>
        <taxon>Actinomycetota</taxon>
        <taxon>Actinomycetes</taxon>
        <taxon>Micrococcales</taxon>
        <taxon>Cellulomonadaceae</taxon>
        <taxon>Cellulomonas</taxon>
    </lineage>
</organism>
<dbReference type="HAMAP" id="MF_00047">
    <property type="entry name" value="Dala_Dala_lig"/>
    <property type="match status" value="1"/>
</dbReference>
<comment type="subcellular location">
    <subcellularLocation>
        <location evidence="11">Cytoplasm</location>
    </subcellularLocation>
</comment>
<dbReference type="GO" id="GO:0008716">
    <property type="term" value="F:D-alanine-D-alanine ligase activity"/>
    <property type="evidence" value="ECO:0007669"/>
    <property type="project" value="UniProtKB-EC"/>
</dbReference>
<dbReference type="InterPro" id="IPR011761">
    <property type="entry name" value="ATP-grasp"/>
</dbReference>
<dbReference type="PROSITE" id="PS50975">
    <property type="entry name" value="ATP_GRASP"/>
    <property type="match status" value="1"/>
</dbReference>
<dbReference type="PIRSF" id="PIRSF039102">
    <property type="entry name" value="Ddl/VanB"/>
    <property type="match status" value="1"/>
</dbReference>
<keyword evidence="5 12" id="KW-0067">ATP-binding</keyword>
<evidence type="ECO:0000256" key="9">
    <source>
        <dbReference type="ARBA" id="ARBA00023211"/>
    </source>
</evidence>
<dbReference type="Gene3D" id="3.30.470.20">
    <property type="entry name" value="ATP-grasp fold, B domain"/>
    <property type="match status" value="1"/>
</dbReference>
<keyword evidence="11" id="KW-0963">Cytoplasm</keyword>
<protein>
    <recommendedName>
        <fullName evidence="11">D-alanine--D-alanine ligase</fullName>
        <ecNumber evidence="11">6.3.2.4</ecNumber>
    </recommendedName>
    <alternativeName>
        <fullName evidence="11">D-Ala-D-Ala ligase</fullName>
    </alternativeName>
    <alternativeName>
        <fullName evidence="11">D-alanylalanine synthetase</fullName>
    </alternativeName>
</protein>
<evidence type="ECO:0000256" key="3">
    <source>
        <dbReference type="ARBA" id="ARBA00022723"/>
    </source>
</evidence>
<reference evidence="14 15" key="1">
    <citation type="submission" date="2021-05" db="EMBL/GenBank/DDBJ databases">
        <title>Novel species in genus Cellulomonas.</title>
        <authorList>
            <person name="Zhang G."/>
        </authorList>
    </citation>
    <scope>NUCLEOTIDE SEQUENCE [LARGE SCALE GENOMIC DNA]</scope>
    <source>
        <strain evidence="15">zg-ZUI157</strain>
    </source>
</reference>
<evidence type="ECO:0000256" key="1">
    <source>
        <dbReference type="ARBA" id="ARBA00010871"/>
    </source>
</evidence>
<dbReference type="Pfam" id="PF07478">
    <property type="entry name" value="Dala_Dala_lig_C"/>
    <property type="match status" value="1"/>
</dbReference>
<dbReference type="SUPFAM" id="SSF56059">
    <property type="entry name" value="Glutathione synthetase ATP-binding domain-like"/>
    <property type="match status" value="1"/>
</dbReference>
<keyword evidence="7 11" id="KW-0133">Cell shape</keyword>
<evidence type="ECO:0000256" key="2">
    <source>
        <dbReference type="ARBA" id="ARBA00022598"/>
    </source>
</evidence>
<dbReference type="InterPro" id="IPR005905">
    <property type="entry name" value="D_ala_D_ala"/>
</dbReference>
<accession>A0ABX8GMX9</accession>
<dbReference type="PROSITE" id="PS00843">
    <property type="entry name" value="DALA_DALA_LIGASE_1"/>
    <property type="match status" value="1"/>
</dbReference>
<comment type="similarity">
    <text evidence="1 11">Belongs to the D-alanine--D-alanine ligase family.</text>
</comment>
<evidence type="ECO:0000256" key="10">
    <source>
        <dbReference type="ARBA" id="ARBA00023316"/>
    </source>
</evidence>
<keyword evidence="2 11" id="KW-0436">Ligase</keyword>
<keyword evidence="3" id="KW-0479">Metal-binding</keyword>
<keyword evidence="9" id="KW-0464">Manganese</keyword>
<dbReference type="PROSITE" id="PS00844">
    <property type="entry name" value="DALA_DALA_LIGASE_2"/>
    <property type="match status" value="1"/>
</dbReference>
<keyword evidence="8 11" id="KW-0573">Peptidoglycan synthesis</keyword>
<dbReference type="InterPro" id="IPR000291">
    <property type="entry name" value="D-Ala_lig_Van_CS"/>
</dbReference>
<dbReference type="Gene3D" id="3.40.50.20">
    <property type="match status" value="1"/>
</dbReference>
<comment type="pathway">
    <text evidence="11">Cell wall biogenesis; peptidoglycan biosynthesis.</text>
</comment>
<dbReference type="NCBIfam" id="TIGR01205">
    <property type="entry name" value="D_ala_D_alaTIGR"/>
    <property type="match status" value="1"/>
</dbReference>
<dbReference type="Gene3D" id="3.30.1490.20">
    <property type="entry name" value="ATP-grasp fold, A domain"/>
    <property type="match status" value="1"/>
</dbReference>
<dbReference type="PANTHER" id="PTHR23132">
    <property type="entry name" value="D-ALANINE--D-ALANINE LIGASE"/>
    <property type="match status" value="1"/>
</dbReference>
<keyword evidence="6" id="KW-0460">Magnesium</keyword>
<sequence>MTTSDLQHRPPPSPAAPVCRVAVVGGGANVEHDVSLASAAAVREALAVTHDVLALTIGRDGTWSVDGTALSFAEAVALVATCDVLLPAVHGPHGEDGTLAALADLAGVACVGSGVRAGAIGMDKWVTKLVATAVGVAVADGLLVRGVAEASDDPRLPAVVKPVASGSSHGVRRVDTLAELGEAVAAALELDDRVLVEEVVTGREIDVAVLRRADGTTVVSPPLEIGHAGAVFDTATKYDGSARFVVPAVLDPADADRLAADARTVVDALGCEGVARVDFFLTTDGPVLNEVNTMPGLTAHSQVPRMFAAAGMSYPALVAELVAEARVRHASRTS</sequence>